<organism evidence="2 3">
    <name type="scientific">Desulforamulus ferrireducens</name>
    <dbReference type="NCBI Taxonomy" id="1833852"/>
    <lineage>
        <taxon>Bacteria</taxon>
        <taxon>Bacillati</taxon>
        <taxon>Bacillota</taxon>
        <taxon>Clostridia</taxon>
        <taxon>Eubacteriales</taxon>
        <taxon>Peptococcaceae</taxon>
        <taxon>Desulforamulus</taxon>
    </lineage>
</organism>
<feature type="region of interest" description="Disordered" evidence="1">
    <location>
        <begin position="71"/>
        <end position="102"/>
    </location>
</feature>
<evidence type="ECO:0000313" key="2">
    <source>
        <dbReference type="EMBL" id="AQS59522.1"/>
    </source>
</evidence>
<dbReference type="KEGG" id="dfg:B0537_10780"/>
<sequence length="102" mass="11486">MKRFIPRWDLVDTLDPATMANFITKFLHKVDECQTHPYYKPNLEKLGHEMLKAAFEMGLININQGCPGCGGGSCPSSQGEHKPTETNNPPRKGKVLQFKKLD</sequence>
<evidence type="ECO:0000313" key="3">
    <source>
        <dbReference type="Proteomes" id="UP000189464"/>
    </source>
</evidence>
<proteinExistence type="predicted"/>
<dbReference type="OrthoDB" id="1787360at2"/>
<evidence type="ECO:0000256" key="1">
    <source>
        <dbReference type="SAM" id="MobiDB-lite"/>
    </source>
</evidence>
<protein>
    <submittedName>
        <fullName evidence="2">Uncharacterized protein</fullName>
    </submittedName>
</protein>
<dbReference type="RefSeq" id="WP_077714591.1">
    <property type="nucleotide sequence ID" value="NZ_CP019698.1"/>
</dbReference>
<dbReference type="AlphaFoldDB" id="A0A1S6IXN9"/>
<dbReference type="Proteomes" id="UP000189464">
    <property type="component" value="Chromosome"/>
</dbReference>
<dbReference type="EMBL" id="CP019698">
    <property type="protein sequence ID" value="AQS59522.1"/>
    <property type="molecule type" value="Genomic_DNA"/>
</dbReference>
<gene>
    <name evidence="2" type="ORF">B0537_10780</name>
</gene>
<keyword evidence="3" id="KW-1185">Reference proteome</keyword>
<name>A0A1S6IXN9_9FIRM</name>
<dbReference type="STRING" id="1833852.B0537_10780"/>
<reference evidence="2 3" key="1">
    <citation type="journal article" date="2016" name="Int. J. Syst. Evol. Microbiol.">
        <title>Desulfotomaculum ferrireducens sp. nov., a moderately thermophilic sulfate-reducing and dissimilatory Fe(III)-reducing bacterium isolated from compost.</title>
        <authorList>
            <person name="Yang G."/>
            <person name="Guo J."/>
            <person name="Zhuang L."/>
            <person name="Yuan Y."/>
            <person name="Zhou S."/>
        </authorList>
    </citation>
    <scope>NUCLEOTIDE SEQUENCE [LARGE SCALE GENOMIC DNA]</scope>
    <source>
        <strain evidence="2 3">GSS09</strain>
    </source>
</reference>
<accession>A0A1S6IXN9</accession>